<dbReference type="GO" id="GO:0016491">
    <property type="term" value="F:oxidoreductase activity"/>
    <property type="evidence" value="ECO:0007669"/>
    <property type="project" value="UniProtKB-KW"/>
</dbReference>
<comment type="caution">
    <text evidence="5">The sequence shown here is derived from an EMBL/GenBank/DDBJ whole genome shotgun (WGS) entry which is preliminary data.</text>
</comment>
<dbReference type="STRING" id="1077348.A0A2G8RPR1"/>
<keyword evidence="4" id="KW-0812">Transmembrane</keyword>
<proteinExistence type="inferred from homology"/>
<organism evidence="5 6">
    <name type="scientific">Ganoderma sinense ZZ0214-1</name>
    <dbReference type="NCBI Taxonomy" id="1077348"/>
    <lineage>
        <taxon>Eukaryota</taxon>
        <taxon>Fungi</taxon>
        <taxon>Dikarya</taxon>
        <taxon>Basidiomycota</taxon>
        <taxon>Agaricomycotina</taxon>
        <taxon>Agaricomycetes</taxon>
        <taxon>Polyporales</taxon>
        <taxon>Polyporaceae</taxon>
        <taxon>Ganoderma</taxon>
    </lineage>
</organism>
<comment type="pathway">
    <text evidence="1">Mycotoxin biosynthesis.</text>
</comment>
<dbReference type="Pfam" id="PF11807">
    <property type="entry name" value="UstYa"/>
    <property type="match status" value="1"/>
</dbReference>
<evidence type="ECO:0000313" key="5">
    <source>
        <dbReference type="EMBL" id="PIL23328.1"/>
    </source>
</evidence>
<dbReference type="EMBL" id="AYKW01000068">
    <property type="protein sequence ID" value="PIL23328.1"/>
    <property type="molecule type" value="Genomic_DNA"/>
</dbReference>
<keyword evidence="6" id="KW-1185">Reference proteome</keyword>
<dbReference type="OrthoDB" id="3687641at2759"/>
<sequence length="213" mass="24466">MPAPHTFTRRAVGYYVCAVAVVMCALWFNHRVYHIIRASARDPSLQEWREEDFSYVADDYPPTLLPPHQHPRSVALITEETVHYWPQTPHDWESMAPAGSGGFVRLGPQKQLFAVAMYHQLHCLRRLQQATTSSNGPGLDGTGEVHRRCLNYLRQMLLCAANVRLEPLTEDRASGDLKTDGIGLEHRCRDWTVVRRKVQANFERWTSESERMP</sequence>
<evidence type="ECO:0000256" key="2">
    <source>
        <dbReference type="ARBA" id="ARBA00023002"/>
    </source>
</evidence>
<protein>
    <recommendedName>
        <fullName evidence="7">Oxidase ustYa</fullName>
    </recommendedName>
</protein>
<dbReference type="InterPro" id="IPR021765">
    <property type="entry name" value="UstYa-like"/>
</dbReference>
<dbReference type="PANTHER" id="PTHR33365">
    <property type="entry name" value="YALI0B05434P"/>
    <property type="match status" value="1"/>
</dbReference>
<evidence type="ECO:0000256" key="1">
    <source>
        <dbReference type="ARBA" id="ARBA00004685"/>
    </source>
</evidence>
<feature type="transmembrane region" description="Helical" evidence="4">
    <location>
        <begin position="12"/>
        <end position="29"/>
    </location>
</feature>
<keyword evidence="4" id="KW-1133">Transmembrane helix</keyword>
<keyword evidence="4" id="KW-0472">Membrane</keyword>
<evidence type="ECO:0000313" key="6">
    <source>
        <dbReference type="Proteomes" id="UP000230002"/>
    </source>
</evidence>
<evidence type="ECO:0000256" key="4">
    <source>
        <dbReference type="SAM" id="Phobius"/>
    </source>
</evidence>
<evidence type="ECO:0008006" key="7">
    <source>
        <dbReference type="Google" id="ProtNLM"/>
    </source>
</evidence>
<dbReference type="AlphaFoldDB" id="A0A2G8RPR1"/>
<dbReference type="Proteomes" id="UP000230002">
    <property type="component" value="Unassembled WGS sequence"/>
</dbReference>
<gene>
    <name evidence="5" type="ORF">GSI_14639</name>
</gene>
<dbReference type="PANTHER" id="PTHR33365:SF11">
    <property type="entry name" value="TAT PATHWAY SIGNAL SEQUENCE"/>
    <property type="match status" value="1"/>
</dbReference>
<evidence type="ECO:0000256" key="3">
    <source>
        <dbReference type="ARBA" id="ARBA00035112"/>
    </source>
</evidence>
<keyword evidence="2" id="KW-0560">Oxidoreductase</keyword>
<reference evidence="5 6" key="1">
    <citation type="journal article" date="2015" name="Sci. Rep.">
        <title>Chromosome-level genome map provides insights into diverse defense mechanisms in the medicinal fungus Ganoderma sinense.</title>
        <authorList>
            <person name="Zhu Y."/>
            <person name="Xu J."/>
            <person name="Sun C."/>
            <person name="Zhou S."/>
            <person name="Xu H."/>
            <person name="Nelson D.R."/>
            <person name="Qian J."/>
            <person name="Song J."/>
            <person name="Luo H."/>
            <person name="Xiang L."/>
            <person name="Li Y."/>
            <person name="Xu Z."/>
            <person name="Ji A."/>
            <person name="Wang L."/>
            <person name="Lu S."/>
            <person name="Hayward A."/>
            <person name="Sun W."/>
            <person name="Li X."/>
            <person name="Schwartz D.C."/>
            <person name="Wang Y."/>
            <person name="Chen S."/>
        </authorList>
    </citation>
    <scope>NUCLEOTIDE SEQUENCE [LARGE SCALE GENOMIC DNA]</scope>
    <source>
        <strain evidence="5 6">ZZ0214-1</strain>
    </source>
</reference>
<name>A0A2G8RPR1_9APHY</name>
<dbReference type="GO" id="GO:0043386">
    <property type="term" value="P:mycotoxin biosynthetic process"/>
    <property type="evidence" value="ECO:0007669"/>
    <property type="project" value="InterPro"/>
</dbReference>
<comment type="similarity">
    <text evidence="3">Belongs to the ustYa family.</text>
</comment>
<accession>A0A2G8RPR1</accession>